<dbReference type="InterPro" id="IPR008040">
    <property type="entry name" value="Hydant_A_N"/>
</dbReference>
<proteinExistence type="predicted"/>
<dbReference type="SUPFAM" id="SSF53067">
    <property type="entry name" value="Actin-like ATPase domain"/>
    <property type="match status" value="1"/>
</dbReference>
<dbReference type="OrthoDB" id="9759608at2"/>
<reference evidence="5" key="1">
    <citation type="submission" date="2017-12" db="EMBL/GenBank/DDBJ databases">
        <title>Draft genome sequence of Telmatospirillum siberiense 26-4b1T, an acidotolerant peatland alphaproteobacterium potentially involved in sulfur cycling.</title>
        <authorList>
            <person name="Hausmann B."/>
            <person name="Pjevac P."/>
            <person name="Schreck K."/>
            <person name="Herbold C.W."/>
            <person name="Daims H."/>
            <person name="Wagner M."/>
            <person name="Pester M."/>
            <person name="Loy A."/>
        </authorList>
    </citation>
    <scope>NUCLEOTIDE SEQUENCE [LARGE SCALE GENOMIC DNA]</scope>
    <source>
        <strain evidence="5">26-4b1</strain>
    </source>
</reference>
<dbReference type="PANTHER" id="PTHR11365">
    <property type="entry name" value="5-OXOPROLINASE RELATED"/>
    <property type="match status" value="1"/>
</dbReference>
<gene>
    <name evidence="4" type="ORF">CWS72_21475</name>
</gene>
<evidence type="ECO:0000259" key="2">
    <source>
        <dbReference type="Pfam" id="PF05378"/>
    </source>
</evidence>
<accession>A0A2N3PQ44</accession>
<evidence type="ECO:0000313" key="4">
    <source>
        <dbReference type="EMBL" id="PKU22498.1"/>
    </source>
</evidence>
<dbReference type="GO" id="GO:0005829">
    <property type="term" value="C:cytosol"/>
    <property type="evidence" value="ECO:0007669"/>
    <property type="project" value="TreeGrafter"/>
</dbReference>
<dbReference type="AlphaFoldDB" id="A0A2N3PQ44"/>
<keyword evidence="5" id="KW-1185">Reference proteome</keyword>
<evidence type="ECO:0000259" key="1">
    <source>
        <dbReference type="Pfam" id="PF01968"/>
    </source>
</evidence>
<dbReference type="InterPro" id="IPR049517">
    <property type="entry name" value="ACX-like_C"/>
</dbReference>
<dbReference type="GO" id="GO:0017168">
    <property type="term" value="F:5-oxoprolinase (ATP-hydrolyzing) activity"/>
    <property type="evidence" value="ECO:0007669"/>
    <property type="project" value="TreeGrafter"/>
</dbReference>
<dbReference type="Proteomes" id="UP000233293">
    <property type="component" value="Unassembled WGS sequence"/>
</dbReference>
<dbReference type="EMBL" id="PIUM01000031">
    <property type="protein sequence ID" value="PKU22498.1"/>
    <property type="molecule type" value="Genomic_DNA"/>
</dbReference>
<feature type="domain" description="Hydantoinase A/oxoprolinase" evidence="1">
    <location>
        <begin position="208"/>
        <end position="502"/>
    </location>
</feature>
<feature type="domain" description="Hydantoinase/oxoprolinase N-terminal" evidence="2">
    <location>
        <begin position="13"/>
        <end position="187"/>
    </location>
</feature>
<sequence length="704" mass="75730">MRTDKMEKYLRLSADVGGTFTDVVLEDGNQRWVGKVLTTPEAPEQGVMAGIDQVLAASGRNIGMIGVFIHGTTLATNAVIERRGARTALIATDGFRDILEIGTENRYDQYELALERPRPLIPRSLRHTVRERMDAQGRAILPLIGEDVRNLARILKRQAVESVAVAFLHSYANPAHEEQTARILAEEIPGLSISLSSRICPEIREYERTSTTAANAYVQPLISGYLGRLGQFLGEAGFTGNLFLITSGGALLTVEAARSLPVRLIESGPAGGAVFAARLAAELNEPRILAFDMGGTTAKITLIENFRADRTRLFEVDRAARFLKGSGLPLRIPVVEMVEIGAGGGSIAGVDALRRVTVGPVSASSVPGPACYGRGGRHATVTDADLALGLLDPGHFAGGTIGLDLSAAIAAIETDVAAPLGLDPQIAAYAIHEIVCDNMATAAHAHVVERGRRLDRHAIVAFGGAAPLHVARLAEKLGVARVIVPPLAGVGSAVGMLRAPVSFELVKSLPARLSRFNPDRISELLEQMSREVRGHIGDVVAPPSLREKRLAFMRYVGQGHEITVEIPVRRLQATDAELFRTLYEEDYRALFGQVVPDADIEVVGWSVHLGTDPDLPAPAAAAAAPVAREAPIDRTIRMFDGARGRWIELPAYRREQLRPGDRLSSPSLVLENETTTFVSTRFRAHIDIIGSIVMERDSGEAGDD</sequence>
<dbReference type="InterPro" id="IPR045079">
    <property type="entry name" value="Oxoprolinase-like"/>
</dbReference>
<dbReference type="InterPro" id="IPR043129">
    <property type="entry name" value="ATPase_NBD"/>
</dbReference>
<dbReference type="InterPro" id="IPR002821">
    <property type="entry name" value="Hydantoinase_A"/>
</dbReference>
<dbReference type="PANTHER" id="PTHR11365:SF23">
    <property type="entry name" value="HYPOTHETICAL 5-OXOPROLINASE (EUROFUNG)-RELATED"/>
    <property type="match status" value="1"/>
</dbReference>
<dbReference type="Pfam" id="PF19278">
    <property type="entry name" value="Hydant_A_C"/>
    <property type="match status" value="1"/>
</dbReference>
<name>A0A2N3PQ44_9PROT</name>
<dbReference type="Pfam" id="PF01968">
    <property type="entry name" value="Hydantoinase_A"/>
    <property type="match status" value="1"/>
</dbReference>
<dbReference type="Pfam" id="PF05378">
    <property type="entry name" value="Hydant_A_N"/>
    <property type="match status" value="1"/>
</dbReference>
<feature type="domain" description="Acetophenone carboxylase-like C-terminal" evidence="3">
    <location>
        <begin position="549"/>
        <end position="687"/>
    </location>
</feature>
<evidence type="ECO:0000313" key="5">
    <source>
        <dbReference type="Proteomes" id="UP000233293"/>
    </source>
</evidence>
<comment type="caution">
    <text evidence="4">The sequence shown here is derived from an EMBL/GenBank/DDBJ whole genome shotgun (WGS) entry which is preliminary data.</text>
</comment>
<organism evidence="4 5">
    <name type="scientific">Telmatospirillum siberiense</name>
    <dbReference type="NCBI Taxonomy" id="382514"/>
    <lineage>
        <taxon>Bacteria</taxon>
        <taxon>Pseudomonadati</taxon>
        <taxon>Pseudomonadota</taxon>
        <taxon>Alphaproteobacteria</taxon>
        <taxon>Rhodospirillales</taxon>
        <taxon>Rhodospirillaceae</taxon>
        <taxon>Telmatospirillum</taxon>
    </lineage>
</organism>
<protein>
    <submittedName>
        <fullName evidence="4">Methylhydantoinase</fullName>
    </submittedName>
</protein>
<evidence type="ECO:0000259" key="3">
    <source>
        <dbReference type="Pfam" id="PF19278"/>
    </source>
</evidence>
<dbReference type="GO" id="GO:0006749">
    <property type="term" value="P:glutathione metabolic process"/>
    <property type="evidence" value="ECO:0007669"/>
    <property type="project" value="TreeGrafter"/>
</dbReference>